<dbReference type="PANTHER" id="PTHR43628:SF1">
    <property type="entry name" value="CHITIN SYNTHASE REGULATORY FACTOR 2-RELATED"/>
    <property type="match status" value="1"/>
</dbReference>
<dbReference type="InterPro" id="IPR006597">
    <property type="entry name" value="Sel1-like"/>
</dbReference>
<keyword evidence="4" id="KW-1185">Reference proteome</keyword>
<keyword evidence="2" id="KW-0732">Signal</keyword>
<evidence type="ECO:0000313" key="4">
    <source>
        <dbReference type="Proteomes" id="UP000759298"/>
    </source>
</evidence>
<feature type="region of interest" description="Disordered" evidence="1">
    <location>
        <begin position="38"/>
        <end position="58"/>
    </location>
</feature>
<protein>
    <submittedName>
        <fullName evidence="3">Sel1 repeat family protein</fullName>
    </submittedName>
</protein>
<evidence type="ECO:0000256" key="2">
    <source>
        <dbReference type="SAM" id="SignalP"/>
    </source>
</evidence>
<gene>
    <name evidence="3" type="ORF">KYN89_04375</name>
</gene>
<evidence type="ECO:0000256" key="1">
    <source>
        <dbReference type="SAM" id="MobiDB-lite"/>
    </source>
</evidence>
<reference evidence="3 4" key="1">
    <citation type="submission" date="2021-07" db="EMBL/GenBank/DDBJ databases">
        <title>Alteriqipengyuania abyssalis NZ-12B nov, sp.nov isolated from deep sea sponge in pacific ocean.</title>
        <authorList>
            <person name="Tareen S."/>
            <person name="Wink J."/>
        </authorList>
    </citation>
    <scope>NUCLEOTIDE SEQUENCE [LARGE SCALE GENOMIC DNA]</scope>
    <source>
        <strain evidence="3 4">NZ-12B</strain>
    </source>
</reference>
<dbReference type="EMBL" id="JAHWXP010000001">
    <property type="protein sequence ID" value="MBY8336275.1"/>
    <property type="molecule type" value="Genomic_DNA"/>
</dbReference>
<feature type="chain" id="PRO_5047173715" evidence="2">
    <location>
        <begin position="22"/>
        <end position="174"/>
    </location>
</feature>
<dbReference type="RefSeq" id="WP_222823955.1">
    <property type="nucleotide sequence ID" value="NZ_JAHWXP010000001.1"/>
</dbReference>
<dbReference type="InterPro" id="IPR052945">
    <property type="entry name" value="Mitotic_Regulator"/>
</dbReference>
<sequence length="174" mass="18519">MLKLSVASTLAASLLATSASAQSQQSVTYSANATEAPQRNLVQPIRPGDTTQPRGAQDSALSDALTLLVKRDYSAAYEGLITLAQQGDGRAMREIGWMYANGRGVTADPAAALGWFQEAAIAGDERAMLILGTALARGLNIEKQPEAARYWLQRARASDERKIAGSAADELRKL</sequence>
<proteinExistence type="predicted"/>
<evidence type="ECO:0000313" key="3">
    <source>
        <dbReference type="EMBL" id="MBY8336275.1"/>
    </source>
</evidence>
<organism evidence="3 4">
    <name type="scientific">Alteriqipengyuania abyssalis</name>
    <dbReference type="NCBI Taxonomy" id="2860200"/>
    <lineage>
        <taxon>Bacteria</taxon>
        <taxon>Pseudomonadati</taxon>
        <taxon>Pseudomonadota</taxon>
        <taxon>Alphaproteobacteria</taxon>
        <taxon>Sphingomonadales</taxon>
        <taxon>Erythrobacteraceae</taxon>
        <taxon>Alteriqipengyuania</taxon>
    </lineage>
</organism>
<dbReference type="PANTHER" id="PTHR43628">
    <property type="entry name" value="ACTIVATOR OF C KINASE PROTEIN 1-RELATED"/>
    <property type="match status" value="1"/>
</dbReference>
<comment type="caution">
    <text evidence="3">The sequence shown here is derived from an EMBL/GenBank/DDBJ whole genome shotgun (WGS) entry which is preliminary data.</text>
</comment>
<name>A0ABS7PB30_9SPHN</name>
<feature type="signal peptide" evidence="2">
    <location>
        <begin position="1"/>
        <end position="21"/>
    </location>
</feature>
<accession>A0ABS7PB30</accession>
<dbReference type="SMART" id="SM00671">
    <property type="entry name" value="SEL1"/>
    <property type="match status" value="2"/>
</dbReference>
<dbReference type="Proteomes" id="UP000759298">
    <property type="component" value="Unassembled WGS sequence"/>
</dbReference>
<dbReference type="SUPFAM" id="SSF81901">
    <property type="entry name" value="HCP-like"/>
    <property type="match status" value="1"/>
</dbReference>
<dbReference type="Pfam" id="PF08238">
    <property type="entry name" value="Sel1"/>
    <property type="match status" value="2"/>
</dbReference>
<dbReference type="Gene3D" id="1.25.40.10">
    <property type="entry name" value="Tetratricopeptide repeat domain"/>
    <property type="match status" value="1"/>
</dbReference>
<dbReference type="InterPro" id="IPR011990">
    <property type="entry name" value="TPR-like_helical_dom_sf"/>
</dbReference>